<evidence type="ECO:0000313" key="1">
    <source>
        <dbReference type="EMBL" id="TKI68990.1"/>
    </source>
</evidence>
<reference evidence="1 2" key="1">
    <citation type="submission" date="2019-04" db="EMBL/GenBank/DDBJ databases">
        <title>Sulfurimonas crateris sp. nov. a facultative anaerobic sulfur-oxidizing chemolithautotrophic bacterium isolated from a terrestrial mud vulcano.</title>
        <authorList>
            <person name="Ratnikova N.M."/>
            <person name="Slobodkin A.I."/>
            <person name="Merkel A.Y."/>
            <person name="Novikov A."/>
            <person name="Bonch-Osmolovskaya E.A."/>
            <person name="Slobodkina G.B."/>
        </authorList>
    </citation>
    <scope>NUCLEOTIDE SEQUENCE [LARGE SCALE GENOMIC DNA]</scope>
    <source>
        <strain evidence="1 2">SN118</strain>
    </source>
</reference>
<organism evidence="1 2">
    <name type="scientific">Sulfurimonas crateris</name>
    <dbReference type="NCBI Taxonomy" id="2574727"/>
    <lineage>
        <taxon>Bacteria</taxon>
        <taxon>Pseudomonadati</taxon>
        <taxon>Campylobacterota</taxon>
        <taxon>Epsilonproteobacteria</taxon>
        <taxon>Campylobacterales</taxon>
        <taxon>Sulfurimonadaceae</taxon>
        <taxon>Sulfurimonas</taxon>
    </lineage>
</organism>
<keyword evidence="2" id="KW-1185">Reference proteome</keyword>
<accession>A0A4U2Z6B0</accession>
<sequence length="83" mass="9660">MAKLENYLTQIADLYENSDDDRRSSIVTFLERALNSKNEIKIEIDEVSALPNRESLMREISLLQDEAMLVILHINQIEAIKHF</sequence>
<proteinExistence type="predicted"/>
<name>A0A4U2Z6B0_9BACT</name>
<dbReference type="Proteomes" id="UP000309561">
    <property type="component" value="Unassembled WGS sequence"/>
</dbReference>
<dbReference type="EMBL" id="SZPX01000006">
    <property type="protein sequence ID" value="TKI68990.1"/>
    <property type="molecule type" value="Genomic_DNA"/>
</dbReference>
<comment type="caution">
    <text evidence="1">The sequence shown here is derived from an EMBL/GenBank/DDBJ whole genome shotgun (WGS) entry which is preliminary data.</text>
</comment>
<dbReference type="AlphaFoldDB" id="A0A4U2Z6B0"/>
<gene>
    <name evidence="1" type="ORF">FCU45_08490</name>
</gene>
<protein>
    <submittedName>
        <fullName evidence="1">Uncharacterized protein</fullName>
    </submittedName>
</protein>
<dbReference type="RefSeq" id="WP_137014273.1">
    <property type="nucleotide sequence ID" value="NZ_SZPX01000006.1"/>
</dbReference>
<evidence type="ECO:0000313" key="2">
    <source>
        <dbReference type="Proteomes" id="UP000309561"/>
    </source>
</evidence>